<comment type="caution">
    <text evidence="1">The sequence shown here is derived from an EMBL/GenBank/DDBJ whole genome shotgun (WGS) entry which is preliminary data.</text>
</comment>
<name>A0ABD3JQ21_EUCGL</name>
<evidence type="ECO:0000313" key="2">
    <source>
        <dbReference type="Proteomes" id="UP001634007"/>
    </source>
</evidence>
<dbReference type="EMBL" id="JBJKBG010000008">
    <property type="protein sequence ID" value="KAL3727477.1"/>
    <property type="molecule type" value="Genomic_DNA"/>
</dbReference>
<evidence type="ECO:0000313" key="1">
    <source>
        <dbReference type="EMBL" id="KAL3727477.1"/>
    </source>
</evidence>
<proteinExistence type="predicted"/>
<gene>
    <name evidence="1" type="ORF">ACJRO7_032239</name>
</gene>
<protein>
    <submittedName>
        <fullName evidence="1">Uncharacterized protein</fullName>
    </submittedName>
</protein>
<reference evidence="1 2" key="1">
    <citation type="submission" date="2024-11" db="EMBL/GenBank/DDBJ databases">
        <title>Chromosome-level genome assembly of Eucalyptus globulus Labill. provides insights into its genome evolution.</title>
        <authorList>
            <person name="Li X."/>
        </authorList>
    </citation>
    <scope>NUCLEOTIDE SEQUENCE [LARGE SCALE GENOMIC DNA]</scope>
    <source>
        <strain evidence="1">CL2024</strain>
        <tissue evidence="1">Fresh tender leaves</tissue>
    </source>
</reference>
<dbReference type="AlphaFoldDB" id="A0ABD3JQ21"/>
<accession>A0ABD3JQ21</accession>
<dbReference type="Proteomes" id="UP001634007">
    <property type="component" value="Unassembled WGS sequence"/>
</dbReference>
<sequence>MRRRRGGSRRLSLRIGLAGGGQDADGDGGVRRQSSKAFLKRPLRLSEYAAIPSAEDIISDYFRGGGGGGDGDGDGDGDVVRPIGLAEWVGLHRG</sequence>
<keyword evidence="2" id="KW-1185">Reference proteome</keyword>
<organism evidence="1 2">
    <name type="scientific">Eucalyptus globulus</name>
    <name type="common">Tasmanian blue gum</name>
    <dbReference type="NCBI Taxonomy" id="34317"/>
    <lineage>
        <taxon>Eukaryota</taxon>
        <taxon>Viridiplantae</taxon>
        <taxon>Streptophyta</taxon>
        <taxon>Embryophyta</taxon>
        <taxon>Tracheophyta</taxon>
        <taxon>Spermatophyta</taxon>
        <taxon>Magnoliopsida</taxon>
        <taxon>eudicotyledons</taxon>
        <taxon>Gunneridae</taxon>
        <taxon>Pentapetalae</taxon>
        <taxon>rosids</taxon>
        <taxon>malvids</taxon>
        <taxon>Myrtales</taxon>
        <taxon>Myrtaceae</taxon>
        <taxon>Myrtoideae</taxon>
        <taxon>Eucalypteae</taxon>
        <taxon>Eucalyptus</taxon>
    </lineage>
</organism>